<sequence length="356" mass="40287">MIYHVLLPLDISACNVASAGNSDTSSLTSCHARAKLVVTETWRQKHSPLAHRGRSGCAPLVSKECIGSVSNPKSSEGRFCKTFVLRDTCLSFPKTMDKMGDFIPMDELITGMPSNHDGDIVFLDQNVSLREFEPFRLAEEVSFIGSTQYNMGQHNTSGNGMFHPRGNNNMAQSQNRRSPLDQLGNGQHHMYQSESVQHQMDQPWNGQHQMDQPWNGQHQMDQSWNGQHQMTNPGTAASNGPIMERPASNGGQHQMDQSRNGQHQMDQSWNGQHQMDQPWNGQHQMDQSWNGQHQMDQSRNGQHQMDQSRSVQNQARNRRRRADQSGSSRNHTSRGHGHQLQFQAEEREGETQPDNK</sequence>
<dbReference type="Proteomes" id="UP000283509">
    <property type="component" value="Unassembled WGS sequence"/>
</dbReference>
<dbReference type="EMBL" id="QCYY01001645">
    <property type="protein sequence ID" value="ROT76552.1"/>
    <property type="molecule type" value="Genomic_DNA"/>
</dbReference>
<dbReference type="Gene3D" id="3.30.70.440">
    <property type="entry name" value="Killer toxin KP6 alpha-subunit"/>
    <property type="match status" value="1"/>
</dbReference>
<gene>
    <name evidence="2" type="ORF">C7M84_004856</name>
</gene>
<evidence type="ECO:0000256" key="1">
    <source>
        <dbReference type="SAM" id="MobiDB-lite"/>
    </source>
</evidence>
<protein>
    <submittedName>
        <fullName evidence="2">Uncharacterized protein</fullName>
    </submittedName>
</protein>
<comment type="caution">
    <text evidence="2">The sequence shown here is derived from an EMBL/GenBank/DDBJ whole genome shotgun (WGS) entry which is preliminary data.</text>
</comment>
<reference evidence="2 3" key="1">
    <citation type="submission" date="2018-04" db="EMBL/GenBank/DDBJ databases">
        <authorList>
            <person name="Zhang X."/>
            <person name="Yuan J."/>
            <person name="Li F."/>
            <person name="Xiang J."/>
        </authorList>
    </citation>
    <scope>NUCLEOTIDE SEQUENCE [LARGE SCALE GENOMIC DNA]</scope>
    <source>
        <tissue evidence="2">Muscle</tissue>
    </source>
</reference>
<name>A0A3R7PTE3_PENVA</name>
<organism evidence="2 3">
    <name type="scientific">Penaeus vannamei</name>
    <name type="common">Whiteleg shrimp</name>
    <name type="synonym">Litopenaeus vannamei</name>
    <dbReference type="NCBI Taxonomy" id="6689"/>
    <lineage>
        <taxon>Eukaryota</taxon>
        <taxon>Metazoa</taxon>
        <taxon>Ecdysozoa</taxon>
        <taxon>Arthropoda</taxon>
        <taxon>Crustacea</taxon>
        <taxon>Multicrustacea</taxon>
        <taxon>Malacostraca</taxon>
        <taxon>Eumalacostraca</taxon>
        <taxon>Eucarida</taxon>
        <taxon>Decapoda</taxon>
        <taxon>Dendrobranchiata</taxon>
        <taxon>Penaeoidea</taxon>
        <taxon>Penaeidae</taxon>
        <taxon>Penaeus</taxon>
    </lineage>
</organism>
<accession>A0A3R7PTE3</accession>
<evidence type="ECO:0000313" key="2">
    <source>
        <dbReference type="EMBL" id="ROT76552.1"/>
    </source>
</evidence>
<feature type="region of interest" description="Disordered" evidence="1">
    <location>
        <begin position="155"/>
        <end position="356"/>
    </location>
</feature>
<dbReference type="AlphaFoldDB" id="A0A3R7PTE3"/>
<feature type="compositionally biased region" description="Polar residues" evidence="1">
    <location>
        <begin position="166"/>
        <end position="177"/>
    </location>
</feature>
<dbReference type="OrthoDB" id="6380676at2759"/>
<feature type="compositionally biased region" description="Polar residues" evidence="1">
    <location>
        <begin position="190"/>
        <end position="238"/>
    </location>
</feature>
<feature type="compositionally biased region" description="Polar residues" evidence="1">
    <location>
        <begin position="249"/>
        <end position="305"/>
    </location>
</feature>
<reference evidence="2 3" key="2">
    <citation type="submission" date="2019-01" db="EMBL/GenBank/DDBJ databases">
        <title>The decoding of complex shrimp genome reveals the adaptation for benthos swimmer, frequently molting mechanism and breeding impact on genome.</title>
        <authorList>
            <person name="Sun Y."/>
            <person name="Gao Y."/>
            <person name="Yu Y."/>
        </authorList>
    </citation>
    <scope>NUCLEOTIDE SEQUENCE [LARGE SCALE GENOMIC DNA]</scope>
    <source>
        <tissue evidence="2">Muscle</tissue>
    </source>
</reference>
<proteinExistence type="predicted"/>
<keyword evidence="3" id="KW-1185">Reference proteome</keyword>
<feature type="compositionally biased region" description="Basic and acidic residues" evidence="1">
    <location>
        <begin position="344"/>
        <end position="356"/>
    </location>
</feature>
<evidence type="ECO:0000313" key="3">
    <source>
        <dbReference type="Proteomes" id="UP000283509"/>
    </source>
</evidence>